<dbReference type="Proteomes" id="UP001186974">
    <property type="component" value="Unassembled WGS sequence"/>
</dbReference>
<gene>
    <name evidence="1" type="ORF">LTS18_003606</name>
</gene>
<organism evidence="1 2">
    <name type="scientific">Coniosporium uncinatum</name>
    <dbReference type="NCBI Taxonomy" id="93489"/>
    <lineage>
        <taxon>Eukaryota</taxon>
        <taxon>Fungi</taxon>
        <taxon>Dikarya</taxon>
        <taxon>Ascomycota</taxon>
        <taxon>Pezizomycotina</taxon>
        <taxon>Dothideomycetes</taxon>
        <taxon>Dothideomycetes incertae sedis</taxon>
        <taxon>Coniosporium</taxon>
    </lineage>
</organism>
<accession>A0ACC3DCW2</accession>
<name>A0ACC3DCW2_9PEZI</name>
<evidence type="ECO:0000313" key="1">
    <source>
        <dbReference type="EMBL" id="KAK3065268.1"/>
    </source>
</evidence>
<evidence type="ECO:0000313" key="2">
    <source>
        <dbReference type="Proteomes" id="UP001186974"/>
    </source>
</evidence>
<proteinExistence type="predicted"/>
<reference evidence="1" key="1">
    <citation type="submission" date="2024-09" db="EMBL/GenBank/DDBJ databases">
        <title>Black Yeasts Isolated from many extreme environments.</title>
        <authorList>
            <person name="Coleine C."/>
            <person name="Stajich J.E."/>
            <person name="Selbmann L."/>
        </authorList>
    </citation>
    <scope>NUCLEOTIDE SEQUENCE</scope>
    <source>
        <strain evidence="1">CCFEE 5737</strain>
    </source>
</reference>
<comment type="caution">
    <text evidence="1">The sequence shown here is derived from an EMBL/GenBank/DDBJ whole genome shotgun (WGS) entry which is preliminary data.</text>
</comment>
<dbReference type="EMBL" id="JAWDJW010006342">
    <property type="protein sequence ID" value="KAK3065268.1"/>
    <property type="molecule type" value="Genomic_DNA"/>
</dbReference>
<sequence length="139" mass="15354">MATKAPDSKTRLPKKPARQVESDEEYDKLGEIYKADPEDLKRKHRLMDLYGEQTMSKPTLAGIKFNSLVDESEDEEEAGEELEMRERQDLKLGKGQNVGIGDPGLSRAERSTARSDDVEEAEDINADGKNPTSSAAGTV</sequence>
<keyword evidence="2" id="KW-1185">Reference proteome</keyword>
<protein>
    <submittedName>
        <fullName evidence="1">Uncharacterized protein</fullName>
    </submittedName>
</protein>